<dbReference type="EnsemblMetazoa" id="XM_050646870.1">
    <property type="protein sequence ID" value="XP_050502827.1"/>
    <property type="gene ID" value="LOC114330188"/>
</dbReference>
<keyword evidence="4 6" id="KW-0732">Signal</keyword>
<sequence>MHMWSILVPLILIFYYCDSYTETEEYRKQCAEAAPKKILCGNRLSGTMNLVCAGRYYDKNYPHEQRTDKSILYGDYDPNAGPVSSTFSSRSSLRSLLVGRIRSHGAVNECCYRPCGPATIIEYCQDEMGPNDSYCRWIEHASQWFQPDHN</sequence>
<dbReference type="GO" id="GO:0005179">
    <property type="term" value="F:hormone activity"/>
    <property type="evidence" value="ECO:0007669"/>
    <property type="project" value="InterPro"/>
</dbReference>
<evidence type="ECO:0000256" key="6">
    <source>
        <dbReference type="SAM" id="SignalP"/>
    </source>
</evidence>
<dbReference type="Gene3D" id="1.10.100.10">
    <property type="entry name" value="Insulin-like"/>
    <property type="match status" value="1"/>
</dbReference>
<evidence type="ECO:0000256" key="5">
    <source>
        <dbReference type="ARBA" id="ARBA00023157"/>
    </source>
</evidence>
<dbReference type="GeneID" id="114330188"/>
<evidence type="ECO:0000256" key="2">
    <source>
        <dbReference type="ARBA" id="ARBA00011207"/>
    </source>
</evidence>
<dbReference type="PANTHER" id="PTHR13647">
    <property type="entry name" value="INSULIN-LIKE PEPTIDE 2-RELATED"/>
    <property type="match status" value="1"/>
</dbReference>
<comment type="similarity">
    <text evidence="1">Belongs to the insulin family.</text>
</comment>
<dbReference type="GO" id="GO:0005576">
    <property type="term" value="C:extracellular region"/>
    <property type="evidence" value="ECO:0007669"/>
    <property type="project" value="InterPro"/>
</dbReference>
<organism evidence="10">
    <name type="scientific">Diabrotica virgifera virgifera</name>
    <name type="common">western corn rootworm</name>
    <dbReference type="NCBI Taxonomy" id="50390"/>
    <lineage>
        <taxon>Eukaryota</taxon>
        <taxon>Metazoa</taxon>
        <taxon>Ecdysozoa</taxon>
        <taxon>Arthropoda</taxon>
        <taxon>Hexapoda</taxon>
        <taxon>Insecta</taxon>
        <taxon>Pterygota</taxon>
        <taxon>Neoptera</taxon>
        <taxon>Endopterygota</taxon>
        <taxon>Coleoptera</taxon>
        <taxon>Polyphaga</taxon>
        <taxon>Cucujiformia</taxon>
        <taxon>Chrysomeloidea</taxon>
        <taxon>Chrysomelidae</taxon>
        <taxon>Galerucinae</taxon>
        <taxon>Diabroticina</taxon>
        <taxon>Diabroticites</taxon>
        <taxon>Diabrotica</taxon>
    </lineage>
</organism>
<protein>
    <submittedName>
        <fullName evidence="10">Uncharacterized protein LOC114330188</fullName>
    </submittedName>
</protein>
<reference evidence="10" key="1">
    <citation type="submission" date="2025-04" db="UniProtKB">
        <authorList>
            <consortium name="RefSeq"/>
        </authorList>
    </citation>
    <scope>IDENTIFICATION</scope>
    <source>
        <tissue evidence="10">Whole insect</tissue>
    </source>
</reference>
<dbReference type="RefSeq" id="XP_028135315.1">
    <property type="nucleotide sequence ID" value="XM_028279514.1"/>
</dbReference>
<evidence type="ECO:0000313" key="8">
    <source>
        <dbReference type="EnsemblMetazoa" id="XP_028135315.1"/>
    </source>
</evidence>
<dbReference type="RefSeq" id="XP_050502827.1">
    <property type="nucleotide sequence ID" value="XM_050646870.1"/>
</dbReference>
<dbReference type="SUPFAM" id="SSF56994">
    <property type="entry name" value="Insulin-like"/>
    <property type="match status" value="1"/>
</dbReference>
<dbReference type="PRINTS" id="PR00276">
    <property type="entry name" value="INSULINFAMLY"/>
</dbReference>
<proteinExistence type="inferred from homology"/>
<name>A0A6P7FQZ0_DIAVI</name>
<gene>
    <name evidence="10" type="primary">LOC114330188</name>
</gene>
<dbReference type="Proteomes" id="UP001652700">
    <property type="component" value="Unplaced"/>
</dbReference>
<keyword evidence="5" id="KW-1015">Disulfide bond</keyword>
<dbReference type="Pfam" id="PF00049">
    <property type="entry name" value="Insulin"/>
    <property type="match status" value="1"/>
</dbReference>
<feature type="signal peptide" evidence="6">
    <location>
        <begin position="1"/>
        <end position="19"/>
    </location>
</feature>
<dbReference type="SMART" id="SM00078">
    <property type="entry name" value="IlGF"/>
    <property type="match status" value="1"/>
</dbReference>
<evidence type="ECO:0000259" key="7">
    <source>
        <dbReference type="SMART" id="SM00078"/>
    </source>
</evidence>
<feature type="chain" id="PRO_5027799029" evidence="6">
    <location>
        <begin position="20"/>
        <end position="150"/>
    </location>
</feature>
<evidence type="ECO:0000313" key="9">
    <source>
        <dbReference type="Proteomes" id="UP001652700"/>
    </source>
</evidence>
<reference evidence="8" key="2">
    <citation type="submission" date="2025-05" db="UniProtKB">
        <authorList>
            <consortium name="EnsemblMetazoa"/>
        </authorList>
    </citation>
    <scope>IDENTIFICATION</scope>
</reference>
<keyword evidence="9" id="KW-1185">Reference proteome</keyword>
<dbReference type="EnsemblMetazoa" id="XM_028279514.2">
    <property type="protein sequence ID" value="XP_028135315.1"/>
    <property type="gene ID" value="LOC114330188"/>
</dbReference>
<dbReference type="KEGG" id="dvv:114330188"/>
<dbReference type="AlphaFoldDB" id="A0A6P7FQZ0"/>
<evidence type="ECO:0000313" key="10">
    <source>
        <dbReference type="RefSeq" id="XP_028135315.1"/>
    </source>
</evidence>
<dbReference type="InParanoid" id="A0A6P7FQZ0"/>
<keyword evidence="3" id="KW-0165">Cleavage on pair of basic residues</keyword>
<dbReference type="InterPro" id="IPR036438">
    <property type="entry name" value="Insulin-like_sf"/>
</dbReference>
<accession>A0A6P7FQZ0</accession>
<feature type="domain" description="Insulin-like" evidence="7">
    <location>
        <begin position="37"/>
        <end position="124"/>
    </location>
</feature>
<dbReference type="InterPro" id="IPR022352">
    <property type="entry name" value="Ins/IGF/rlx"/>
</dbReference>
<evidence type="ECO:0000256" key="3">
    <source>
        <dbReference type="ARBA" id="ARBA00022685"/>
    </source>
</evidence>
<evidence type="ECO:0000256" key="4">
    <source>
        <dbReference type="ARBA" id="ARBA00022729"/>
    </source>
</evidence>
<dbReference type="PANTHER" id="PTHR13647:SF4">
    <property type="entry name" value="INSULIN-LIKE PEPTIDE 1-RELATED"/>
    <property type="match status" value="1"/>
</dbReference>
<evidence type="ECO:0000256" key="1">
    <source>
        <dbReference type="ARBA" id="ARBA00009034"/>
    </source>
</evidence>
<dbReference type="InterPro" id="IPR016179">
    <property type="entry name" value="Insulin-like"/>
</dbReference>
<comment type="subunit">
    <text evidence="2">Heterodimer of a B chain and an A chain linked by two disulfide bonds.</text>
</comment>